<evidence type="ECO:0000256" key="3">
    <source>
        <dbReference type="ARBA" id="ARBA00022896"/>
    </source>
</evidence>
<proteinExistence type="predicted"/>
<protein>
    <submittedName>
        <fullName evidence="8">Oxidoreductase</fullName>
    </submittedName>
</protein>
<dbReference type="PANTHER" id="PTHR12907">
    <property type="entry name" value="EGL NINE HOMOLOG-RELATED"/>
    <property type="match status" value="1"/>
</dbReference>
<keyword evidence="5" id="KW-0560">Oxidoreductase</keyword>
<dbReference type="Gene3D" id="2.60.120.620">
    <property type="entry name" value="q2cbj1_9rhob like domain"/>
    <property type="match status" value="1"/>
</dbReference>
<keyword evidence="2" id="KW-0479">Metal-binding</keyword>
<reference evidence="8 9" key="1">
    <citation type="submission" date="2015-07" db="EMBL/GenBank/DDBJ databases">
        <authorList>
            <person name="Kim K.M."/>
        </authorList>
    </citation>
    <scope>NUCLEOTIDE SEQUENCE [LARGE SCALE GENOMIC DNA]</scope>
    <source>
        <strain evidence="8 9">KCTC 12363</strain>
    </source>
</reference>
<organism evidence="8 9">
    <name type="scientific">Cyclobacterium amurskyense</name>
    <dbReference type="NCBI Taxonomy" id="320787"/>
    <lineage>
        <taxon>Bacteria</taxon>
        <taxon>Pseudomonadati</taxon>
        <taxon>Bacteroidota</taxon>
        <taxon>Cytophagia</taxon>
        <taxon>Cytophagales</taxon>
        <taxon>Cyclobacteriaceae</taxon>
        <taxon>Cyclobacterium</taxon>
    </lineage>
</organism>
<dbReference type="RefSeq" id="WP_048642853.1">
    <property type="nucleotide sequence ID" value="NZ_CAXBGM010000050.1"/>
</dbReference>
<dbReference type="PROSITE" id="PS51471">
    <property type="entry name" value="FE2OG_OXY"/>
    <property type="match status" value="1"/>
</dbReference>
<dbReference type="GO" id="GO:0031543">
    <property type="term" value="F:peptidyl-proline dioxygenase activity"/>
    <property type="evidence" value="ECO:0007669"/>
    <property type="project" value="TreeGrafter"/>
</dbReference>
<dbReference type="PANTHER" id="PTHR12907:SF26">
    <property type="entry name" value="HIF PROLYL HYDROXYLASE, ISOFORM C"/>
    <property type="match status" value="1"/>
</dbReference>
<sequence>MEEWEKNNDIIVEDLYNKGWCVLDHYIPEDFRKELLQEQKELLMHGQFRLAGIGSGDTFAIKPEIRSDKVLWMDENLLTPLQEVYWDKMNGLRSAINRRCYLGLKSYEAHFAMYPQGSFYLRHLDRFQTVSYRIVSVVLYLNDSWEESDGGALRMYFTRPDGIEEYEDFLPLGGRLVAFLSGEIPHEVLPTNKERISITGWMKDRD</sequence>
<evidence type="ECO:0000256" key="4">
    <source>
        <dbReference type="ARBA" id="ARBA00022964"/>
    </source>
</evidence>
<evidence type="ECO:0000259" key="7">
    <source>
        <dbReference type="PROSITE" id="PS51471"/>
    </source>
</evidence>
<keyword evidence="6" id="KW-0408">Iron</keyword>
<evidence type="ECO:0000256" key="2">
    <source>
        <dbReference type="ARBA" id="ARBA00022723"/>
    </source>
</evidence>
<dbReference type="STRING" id="320787.CA2015_3266"/>
<dbReference type="Proteomes" id="UP000036520">
    <property type="component" value="Chromosome"/>
</dbReference>
<dbReference type="InterPro" id="IPR006620">
    <property type="entry name" value="Pro_4_hyd_alph"/>
</dbReference>
<evidence type="ECO:0000313" key="8">
    <source>
        <dbReference type="EMBL" id="AKP52659.1"/>
    </source>
</evidence>
<evidence type="ECO:0000256" key="5">
    <source>
        <dbReference type="ARBA" id="ARBA00023002"/>
    </source>
</evidence>
<dbReference type="Pfam" id="PF13640">
    <property type="entry name" value="2OG-FeII_Oxy_3"/>
    <property type="match status" value="1"/>
</dbReference>
<dbReference type="EMBL" id="CP012040">
    <property type="protein sequence ID" value="AKP52659.1"/>
    <property type="molecule type" value="Genomic_DNA"/>
</dbReference>
<dbReference type="GO" id="GO:0031418">
    <property type="term" value="F:L-ascorbic acid binding"/>
    <property type="evidence" value="ECO:0007669"/>
    <property type="project" value="UniProtKB-KW"/>
</dbReference>
<keyword evidence="3" id="KW-0847">Vitamin C</keyword>
<gene>
    <name evidence="8" type="ORF">CA2015_3266</name>
</gene>
<evidence type="ECO:0000256" key="6">
    <source>
        <dbReference type="ARBA" id="ARBA00023004"/>
    </source>
</evidence>
<accession>A0A0H4PEG4</accession>
<evidence type="ECO:0000256" key="1">
    <source>
        <dbReference type="ARBA" id="ARBA00001961"/>
    </source>
</evidence>
<evidence type="ECO:0000313" key="9">
    <source>
        <dbReference type="Proteomes" id="UP000036520"/>
    </source>
</evidence>
<keyword evidence="4" id="KW-0223">Dioxygenase</keyword>
<keyword evidence="9" id="KW-1185">Reference proteome</keyword>
<dbReference type="KEGG" id="camu:CA2015_3266"/>
<dbReference type="OrthoDB" id="9783171at2"/>
<dbReference type="InterPro" id="IPR051559">
    <property type="entry name" value="HIF_prolyl_hydroxylases"/>
</dbReference>
<feature type="domain" description="Fe2OG dioxygenase" evidence="7">
    <location>
        <begin position="105"/>
        <end position="204"/>
    </location>
</feature>
<dbReference type="SMART" id="SM00702">
    <property type="entry name" value="P4Hc"/>
    <property type="match status" value="1"/>
</dbReference>
<dbReference type="AlphaFoldDB" id="A0A0H4PEG4"/>
<name>A0A0H4PEG4_9BACT</name>
<comment type="cofactor">
    <cofactor evidence="1">
        <name>L-ascorbate</name>
        <dbReference type="ChEBI" id="CHEBI:38290"/>
    </cofactor>
</comment>
<dbReference type="InterPro" id="IPR044862">
    <property type="entry name" value="Pro_4_hyd_alph_FE2OG_OXY"/>
</dbReference>
<dbReference type="InterPro" id="IPR005123">
    <property type="entry name" value="Oxoglu/Fe-dep_dioxygenase_dom"/>
</dbReference>
<dbReference type="GO" id="GO:0008198">
    <property type="term" value="F:ferrous iron binding"/>
    <property type="evidence" value="ECO:0007669"/>
    <property type="project" value="TreeGrafter"/>
</dbReference>
<dbReference type="GO" id="GO:0071456">
    <property type="term" value="P:cellular response to hypoxia"/>
    <property type="evidence" value="ECO:0007669"/>
    <property type="project" value="TreeGrafter"/>
</dbReference>